<name>A0A1G9Y743_9GAMM</name>
<evidence type="ECO:0000256" key="3">
    <source>
        <dbReference type="PIRSR" id="PIRSR605511-2"/>
    </source>
</evidence>
<feature type="binding site" evidence="3">
    <location>
        <position position="158"/>
    </location>
    <ligand>
        <name>a divalent metal cation</name>
        <dbReference type="ChEBI" id="CHEBI:60240"/>
    </ligand>
</feature>
<evidence type="ECO:0000256" key="1">
    <source>
        <dbReference type="ARBA" id="ARBA00008853"/>
    </source>
</evidence>
<dbReference type="EMBL" id="FNII01000002">
    <property type="protein sequence ID" value="SDN04345.1"/>
    <property type="molecule type" value="Genomic_DNA"/>
</dbReference>
<keyword evidence="3" id="KW-0479">Metal-binding</keyword>
<dbReference type="PANTHER" id="PTHR10907">
    <property type="entry name" value="REGUCALCIN"/>
    <property type="match status" value="1"/>
</dbReference>
<organism evidence="5 6">
    <name type="scientific">Vreelandella arcis</name>
    <dbReference type="NCBI Taxonomy" id="416873"/>
    <lineage>
        <taxon>Bacteria</taxon>
        <taxon>Pseudomonadati</taxon>
        <taxon>Pseudomonadota</taxon>
        <taxon>Gammaproteobacteria</taxon>
        <taxon>Oceanospirillales</taxon>
        <taxon>Halomonadaceae</taxon>
        <taxon>Vreelandella</taxon>
    </lineage>
</organism>
<keyword evidence="6" id="KW-1185">Reference proteome</keyword>
<comment type="cofactor">
    <cofactor evidence="3">
        <name>Zn(2+)</name>
        <dbReference type="ChEBI" id="CHEBI:29105"/>
    </cofactor>
    <text evidence="3">Binds 1 divalent metal cation per subunit.</text>
</comment>
<accession>A0A1G9Y743</accession>
<feature type="binding site" evidence="3">
    <location>
        <position position="113"/>
    </location>
    <ligand>
        <name>substrate</name>
    </ligand>
</feature>
<dbReference type="SUPFAM" id="SSF63829">
    <property type="entry name" value="Calcium-dependent phosphotriesterase"/>
    <property type="match status" value="1"/>
</dbReference>
<dbReference type="GO" id="GO:0004341">
    <property type="term" value="F:gluconolactonase activity"/>
    <property type="evidence" value="ECO:0007669"/>
    <property type="project" value="TreeGrafter"/>
</dbReference>
<dbReference type="Proteomes" id="UP000199677">
    <property type="component" value="Unassembled WGS sequence"/>
</dbReference>
<sequence length="309" mass="33755">MAGKGSGEMENCTVEVALELDMSLGESPLWSVERQMLYWVDINNGCLYSWRPTSDEKPSVIELDEKVGCIALCENGLLAATASGIERLEFPLGNQRERVADNLEWHQSGNRFNDGRCDAAGRFWVGTIAADEASPTAGLYCLDQGDFVCRQSSLSISNGLAFSPDKRWLYHTDSLTRQILRYPFDVETGATGEPENWVDLEALGLPGVPDGAAIDSEGHYWSALYGGGRIVRFSPQGELMANIELPCPHPTMVAFGGPDLQSLYITTATQHLDAEGKERWPAAGSLLRTQVPIAGLREPTAITVLKCSR</sequence>
<dbReference type="GO" id="GO:0005509">
    <property type="term" value="F:calcium ion binding"/>
    <property type="evidence" value="ECO:0007669"/>
    <property type="project" value="TreeGrafter"/>
</dbReference>
<evidence type="ECO:0000313" key="6">
    <source>
        <dbReference type="Proteomes" id="UP000199677"/>
    </source>
</evidence>
<feature type="active site" description="Proton donor/acceptor" evidence="2">
    <location>
        <position position="210"/>
    </location>
</feature>
<dbReference type="STRING" id="416873.SAMN04487951_10218"/>
<reference evidence="6" key="1">
    <citation type="submission" date="2016-10" db="EMBL/GenBank/DDBJ databases">
        <authorList>
            <person name="Varghese N."/>
            <person name="Submissions S."/>
        </authorList>
    </citation>
    <scope>NUCLEOTIDE SEQUENCE [LARGE SCALE GENOMIC DNA]</scope>
    <source>
        <strain evidence="6">CGMCC 1.6494</strain>
    </source>
</reference>
<feature type="binding site" evidence="3">
    <location>
        <position position="26"/>
    </location>
    <ligand>
        <name>a divalent metal cation</name>
        <dbReference type="ChEBI" id="CHEBI:60240"/>
    </ligand>
</feature>
<evidence type="ECO:0000259" key="4">
    <source>
        <dbReference type="Pfam" id="PF08450"/>
    </source>
</evidence>
<dbReference type="PANTHER" id="PTHR10907:SF47">
    <property type="entry name" value="REGUCALCIN"/>
    <property type="match status" value="1"/>
</dbReference>
<comment type="similarity">
    <text evidence="1">Belongs to the SMP-30/CGR1 family.</text>
</comment>
<feature type="domain" description="SMP-30/Gluconolactonase/LRE-like region" evidence="4">
    <location>
        <begin position="24"/>
        <end position="269"/>
    </location>
</feature>
<feature type="binding site" evidence="3">
    <location>
        <position position="111"/>
    </location>
    <ligand>
        <name>substrate</name>
    </ligand>
</feature>
<keyword evidence="3" id="KW-0862">Zinc</keyword>
<evidence type="ECO:0000313" key="5">
    <source>
        <dbReference type="EMBL" id="SDN04345.1"/>
    </source>
</evidence>
<dbReference type="AlphaFoldDB" id="A0A1G9Y743"/>
<dbReference type="GO" id="GO:0019853">
    <property type="term" value="P:L-ascorbic acid biosynthetic process"/>
    <property type="evidence" value="ECO:0007669"/>
    <property type="project" value="TreeGrafter"/>
</dbReference>
<protein>
    <submittedName>
        <fullName evidence="5">Sugar lactone lactonase YvrE</fullName>
    </submittedName>
</protein>
<dbReference type="Pfam" id="PF08450">
    <property type="entry name" value="SGL"/>
    <property type="match status" value="1"/>
</dbReference>
<dbReference type="InterPro" id="IPR013658">
    <property type="entry name" value="SGL"/>
</dbReference>
<feature type="binding site" evidence="3">
    <location>
        <position position="210"/>
    </location>
    <ligand>
        <name>a divalent metal cation</name>
        <dbReference type="ChEBI" id="CHEBI:60240"/>
    </ligand>
</feature>
<gene>
    <name evidence="5" type="ORF">SAMN04487951_10218</name>
</gene>
<dbReference type="Gene3D" id="2.120.10.30">
    <property type="entry name" value="TolB, C-terminal domain"/>
    <property type="match status" value="1"/>
</dbReference>
<feature type="binding site" evidence="3">
    <location>
        <position position="131"/>
    </location>
    <ligand>
        <name>substrate</name>
    </ligand>
</feature>
<dbReference type="InterPro" id="IPR011042">
    <property type="entry name" value="6-blade_b-propeller_TolB-like"/>
</dbReference>
<dbReference type="PRINTS" id="PR01790">
    <property type="entry name" value="SMP30FAMILY"/>
</dbReference>
<proteinExistence type="inferred from homology"/>
<dbReference type="InterPro" id="IPR005511">
    <property type="entry name" value="SMP-30"/>
</dbReference>
<evidence type="ECO:0000256" key="2">
    <source>
        <dbReference type="PIRSR" id="PIRSR605511-1"/>
    </source>
</evidence>